<dbReference type="GO" id="GO:0016579">
    <property type="term" value="P:protein deubiquitination"/>
    <property type="evidence" value="ECO:0007669"/>
    <property type="project" value="InterPro"/>
</dbReference>
<evidence type="ECO:0000313" key="9">
    <source>
        <dbReference type="EMBL" id="EGR30106.1"/>
    </source>
</evidence>
<dbReference type="EMBL" id="GL984068">
    <property type="protein sequence ID" value="EGR30106.1"/>
    <property type="molecule type" value="Genomic_DNA"/>
</dbReference>
<dbReference type="InterPro" id="IPR001394">
    <property type="entry name" value="Peptidase_C19_UCH"/>
</dbReference>
<proteinExistence type="inferred from homology"/>
<dbReference type="Proteomes" id="UP000008983">
    <property type="component" value="Unassembled WGS sequence"/>
</dbReference>
<dbReference type="InterPro" id="IPR028889">
    <property type="entry name" value="USP"/>
</dbReference>
<evidence type="ECO:0000256" key="7">
    <source>
        <dbReference type="ARBA" id="ARBA00022807"/>
    </source>
</evidence>
<evidence type="ECO:0000256" key="1">
    <source>
        <dbReference type="ARBA" id="ARBA00000707"/>
    </source>
</evidence>
<evidence type="ECO:0000256" key="2">
    <source>
        <dbReference type="ARBA" id="ARBA00009085"/>
    </source>
</evidence>
<evidence type="ECO:0000259" key="8">
    <source>
        <dbReference type="PROSITE" id="PS50235"/>
    </source>
</evidence>
<dbReference type="PANTHER" id="PTHR21646">
    <property type="entry name" value="UBIQUITIN CARBOXYL-TERMINAL HYDROLASE"/>
    <property type="match status" value="1"/>
</dbReference>
<dbReference type="STRING" id="857967.G0QXF0"/>
<reference evidence="9 10" key="1">
    <citation type="submission" date="2011-07" db="EMBL/GenBank/DDBJ databases">
        <authorList>
            <person name="Coyne R."/>
            <person name="Brami D."/>
            <person name="Johnson J."/>
            <person name="Hostetler J."/>
            <person name="Hannick L."/>
            <person name="Clark T."/>
            <person name="Cassidy-Hanley D."/>
            <person name="Inman J."/>
        </authorList>
    </citation>
    <scope>NUCLEOTIDE SEQUENCE [LARGE SCALE GENOMIC DNA]</scope>
    <source>
        <strain evidence="9 10">G5</strain>
    </source>
</reference>
<feature type="domain" description="USP" evidence="8">
    <location>
        <begin position="1"/>
        <end position="547"/>
    </location>
</feature>
<dbReference type="InParanoid" id="G0QXF0"/>
<dbReference type="AlphaFoldDB" id="G0QXF0"/>
<sequence>MISNEYLNDLNPENKLGTGGYLSVAYSNLMKEMWQGNQSSISPHILKKVIGKLAPQFMGYNQQDSQELLSYILDGLHEDLNRIKEKPLIENIEYDGGSNNDQLISQKFNENYKKRNDSIIADLILGQFKSTLECPTCGKISITFDPYMTLSLPIPQENYRQIQFFIIYKDSRVTPTQLSLKLDSNTTILQLKQILYQYTKINAENLEFCNLKDFYITQIFENNETIKVIEQYGNQNIFYLQQFQIPKILVMNDQFIQKRYFNTITIYIIIQNNQSEPIPILLRKRQKTEQINLQDDDTNTIIQEIIQNSKYNADLFNFKNQDGREIPFENCENKSISQYIDKGKEGKECLNIRMLLQKNSEKQLYKFNRYKDEKDTKILENSNLLDKKITIQKCLQEFTKKEILESGNEWYCNKCKEHKKASKIMQIYSVPKILIIHLKRFKSGKMRNFGKYFFESEGKKIDDFVNFEIQNLDLSDFVISKFNQQNYIYDLFAVSQHYGGTSGGHYTAAGFNFENKKWFQFNDSQVDSIQPQQVVNKNAYLLFYRRREE</sequence>
<evidence type="ECO:0000256" key="3">
    <source>
        <dbReference type="ARBA" id="ARBA00012759"/>
    </source>
</evidence>
<accession>G0QXF0</accession>
<dbReference type="OMA" id="DESISQM"/>
<keyword evidence="6 9" id="KW-0378">Hydrolase</keyword>
<dbReference type="InterPro" id="IPR038765">
    <property type="entry name" value="Papain-like_cys_pep_sf"/>
</dbReference>
<organism evidence="9 10">
    <name type="scientific">Ichthyophthirius multifiliis</name>
    <name type="common">White spot disease agent</name>
    <name type="synonym">Ich</name>
    <dbReference type="NCBI Taxonomy" id="5932"/>
    <lineage>
        <taxon>Eukaryota</taxon>
        <taxon>Sar</taxon>
        <taxon>Alveolata</taxon>
        <taxon>Ciliophora</taxon>
        <taxon>Intramacronucleata</taxon>
        <taxon>Oligohymenophorea</taxon>
        <taxon>Hymenostomatida</taxon>
        <taxon>Ophryoglenina</taxon>
        <taxon>Ichthyophthirius</taxon>
    </lineage>
</organism>
<dbReference type="Pfam" id="PF00443">
    <property type="entry name" value="UCH"/>
    <property type="match status" value="1"/>
</dbReference>
<keyword evidence="10" id="KW-1185">Reference proteome</keyword>
<evidence type="ECO:0000256" key="5">
    <source>
        <dbReference type="ARBA" id="ARBA00022786"/>
    </source>
</evidence>
<dbReference type="GO" id="GO:0004843">
    <property type="term" value="F:cysteine-type deubiquitinase activity"/>
    <property type="evidence" value="ECO:0007669"/>
    <property type="project" value="UniProtKB-EC"/>
</dbReference>
<dbReference type="Gene3D" id="3.90.70.10">
    <property type="entry name" value="Cysteine proteinases"/>
    <property type="match status" value="2"/>
</dbReference>
<keyword evidence="4" id="KW-0645">Protease</keyword>
<evidence type="ECO:0000256" key="6">
    <source>
        <dbReference type="ARBA" id="ARBA00022801"/>
    </source>
</evidence>
<dbReference type="SUPFAM" id="SSF54001">
    <property type="entry name" value="Cysteine proteinases"/>
    <property type="match status" value="1"/>
</dbReference>
<dbReference type="RefSeq" id="XP_004031342.1">
    <property type="nucleotide sequence ID" value="XM_004031294.1"/>
</dbReference>
<dbReference type="InterPro" id="IPR018200">
    <property type="entry name" value="USP_CS"/>
</dbReference>
<dbReference type="GO" id="GO:0006508">
    <property type="term" value="P:proteolysis"/>
    <property type="evidence" value="ECO:0007669"/>
    <property type="project" value="UniProtKB-KW"/>
</dbReference>
<comment type="similarity">
    <text evidence="2">Belongs to the peptidase C19 family.</text>
</comment>
<dbReference type="EC" id="3.4.19.12" evidence="3"/>
<keyword evidence="5" id="KW-0833">Ubl conjugation pathway</keyword>
<dbReference type="InterPro" id="IPR050185">
    <property type="entry name" value="Ub_carboxyl-term_hydrolase"/>
</dbReference>
<dbReference type="PROSITE" id="PS50235">
    <property type="entry name" value="USP_3"/>
    <property type="match status" value="1"/>
</dbReference>
<keyword evidence="7" id="KW-0788">Thiol protease</keyword>
<comment type="catalytic activity">
    <reaction evidence="1">
        <text>Thiol-dependent hydrolysis of ester, thioester, amide, peptide and isopeptide bonds formed by the C-terminal Gly of ubiquitin (a 76-residue protein attached to proteins as an intracellular targeting signal).</text>
        <dbReference type="EC" id="3.4.19.12"/>
    </reaction>
</comment>
<evidence type="ECO:0000256" key="4">
    <source>
        <dbReference type="ARBA" id="ARBA00022670"/>
    </source>
</evidence>
<dbReference type="PANTHER" id="PTHR21646:SF24">
    <property type="entry name" value="UBIQUITIN CARBOXYL-TERMINAL HYDROLASE"/>
    <property type="match status" value="1"/>
</dbReference>
<dbReference type="PROSITE" id="PS00973">
    <property type="entry name" value="USP_2"/>
    <property type="match status" value="1"/>
</dbReference>
<name>G0QXF0_ICHMU</name>
<protein>
    <recommendedName>
        <fullName evidence="3">ubiquitinyl hydrolase 1</fullName>
        <ecNumber evidence="3">3.4.19.12</ecNumber>
    </recommendedName>
</protein>
<dbReference type="eggNOG" id="KOG1870">
    <property type="taxonomic scope" value="Eukaryota"/>
</dbReference>
<dbReference type="GeneID" id="14906219"/>
<gene>
    <name evidence="9" type="ORF">IMG5_142160</name>
</gene>
<dbReference type="OrthoDB" id="292964at2759"/>
<evidence type="ECO:0000313" key="10">
    <source>
        <dbReference type="Proteomes" id="UP000008983"/>
    </source>
</evidence>